<dbReference type="InterPro" id="IPR055414">
    <property type="entry name" value="LRR_R13L4/SHOC2-like"/>
</dbReference>
<reference evidence="8" key="1">
    <citation type="submission" date="2022-12" db="EMBL/GenBank/DDBJ databases">
        <title>Draft genome assemblies for two species of Escallonia (Escalloniales).</title>
        <authorList>
            <person name="Chanderbali A."/>
            <person name="Dervinis C."/>
            <person name="Anghel I."/>
            <person name="Soltis D."/>
            <person name="Soltis P."/>
            <person name="Zapata F."/>
        </authorList>
    </citation>
    <scope>NUCLEOTIDE SEQUENCE</scope>
    <source>
        <strain evidence="8">UCBG64.0493</strain>
        <tissue evidence="8">Leaf</tissue>
    </source>
</reference>
<dbReference type="GO" id="GO:0005524">
    <property type="term" value="F:ATP binding"/>
    <property type="evidence" value="ECO:0007669"/>
    <property type="project" value="UniProtKB-KW"/>
</dbReference>
<proteinExistence type="predicted"/>
<dbReference type="InterPro" id="IPR027417">
    <property type="entry name" value="P-loop_NTPase"/>
</dbReference>
<keyword evidence="3" id="KW-0611">Plant defense</keyword>
<evidence type="ECO:0000256" key="5">
    <source>
        <dbReference type="SAM" id="MobiDB-lite"/>
    </source>
</evidence>
<accession>A0AA89AC36</accession>
<dbReference type="InterPro" id="IPR032675">
    <property type="entry name" value="LRR_dom_sf"/>
</dbReference>
<feature type="region of interest" description="Disordered" evidence="5">
    <location>
        <begin position="1"/>
        <end position="31"/>
    </location>
</feature>
<dbReference type="AlphaFoldDB" id="A0AA89AC36"/>
<dbReference type="SUPFAM" id="SSF52540">
    <property type="entry name" value="P-loop containing nucleoside triphosphate hydrolases"/>
    <property type="match status" value="1"/>
</dbReference>
<evidence type="ECO:0000313" key="8">
    <source>
        <dbReference type="EMBL" id="KAK2998454.1"/>
    </source>
</evidence>
<sequence>MLRSQRKPVGSGKNLIKGEASHDEKGKENRKVAESKLTEWRYSEPMWLTWPDLSREEMELLASEVTQKTKEGKLLFPSEMRFMAYYRLLACKTLPPGTVDYFALSREAEEMKKVKEKIRALELEAQALSRRKDVLHLLLSYSMKPEVAVDVFTLTSIFSRINGHMKDLFVHSGENNGQVDYITCRNIISRRIPELFWDAKALLAEAAKALLAEGAFDTDPYLAEGMLQNLSEPQLWPDGAFPAPQAMYRLASDSAIRQAMKCIQERTFRSIGISGVGGKEVAKALTNLPEVRNMFSVILSVSISRHLTIQDVERHIKQQIHAWTKRTKCIDISMPVNVPFQHYNCLLLLDCIDEPINLYALDIPDPRKTGFRFHLQIVLATRSQKAYHVMPVDLEIRMEDHLLPWDVFCKKLGHASTVDFSSLKPMAVRLVEECHGHLLAIILLARALNGVRDGGIWELALHELTTEPSSEIEGISKDMVNVLRFIWQRKGDASKHCIKYCTSHDKGTMFLRDSLISGWISAGSIKTQEEGVDILKDLISSFLLEEVGETSVRMREETRLVLLNRFILHPHPVYLMQGSAGLTQAPELKEWDAEEIHLMNNKLSEVPESPTCPFLKKLFLQINYDLTEIPLSFFEHMPVLQVLDLSYTSLKSLPSSISRLVALREFYLRGCELLTELPPEIGALWNLKVLDLERTEVISLPKEIEDLIHLECFKVSLYACADQHTETKKSEAVSPRMSLSELTRLKELSIDMNPDCVGWNIVVKGIMNALSSLSNLETLKLYIPTIELLQQFLHLTWTENQQRIFPSLSHFSLTVGRHVQRIISYLPDDLEEKFEKLSKSKLPFSLEKSGYLKYTNGETKTGIVAKAVKNANALFLDRHWTMGKLSVFKIHEINKLKYCLLVECSEMQTIVDGSDYFEGDSEYEDDEDDYDWGLEDDDYDDEVQYDLNFGERPALPSLQYLSIHYMKSLESIWKGPTVKGCLSYLKILTLYTCPKLTTIFTPGLLANLIYLKVLVAEDCPIISSLLSSKPSFPTFDFFLPSLKTILLLDLPELVNISWGWRIAPNLERMVVYNCPKLESFSHVEMSSKYMKEIKGESEWWDALKWLKSEWSDGRPDYLVRAFVPLRRGGDLMDQLATAANSFEEFM</sequence>
<dbReference type="EMBL" id="JAVXUP010003645">
    <property type="protein sequence ID" value="KAK2998454.1"/>
    <property type="molecule type" value="Genomic_DNA"/>
</dbReference>
<protein>
    <submittedName>
        <fullName evidence="8">Uncharacterized protein</fullName>
    </submittedName>
</protein>
<dbReference type="Pfam" id="PF23598">
    <property type="entry name" value="LRR_14"/>
    <property type="match status" value="1"/>
</dbReference>
<evidence type="ECO:0000256" key="3">
    <source>
        <dbReference type="ARBA" id="ARBA00022821"/>
    </source>
</evidence>
<dbReference type="InterPro" id="IPR050905">
    <property type="entry name" value="Plant_NBS-LRR"/>
</dbReference>
<dbReference type="GO" id="GO:0043531">
    <property type="term" value="F:ADP binding"/>
    <property type="evidence" value="ECO:0007669"/>
    <property type="project" value="InterPro"/>
</dbReference>
<dbReference type="GO" id="GO:0006952">
    <property type="term" value="P:defense response"/>
    <property type="evidence" value="ECO:0007669"/>
    <property type="project" value="UniProtKB-KW"/>
</dbReference>
<dbReference type="Gene3D" id="3.80.10.10">
    <property type="entry name" value="Ribonuclease Inhibitor"/>
    <property type="match status" value="2"/>
</dbReference>
<feature type="domain" description="Disease resistance protein At4g27190-like leucine-rich repeats" evidence="6">
    <location>
        <begin position="953"/>
        <end position="1019"/>
    </location>
</feature>
<dbReference type="Pfam" id="PF23247">
    <property type="entry name" value="LRR_RPS2"/>
    <property type="match status" value="1"/>
</dbReference>
<feature type="coiled-coil region" evidence="4">
    <location>
        <begin position="104"/>
        <end position="131"/>
    </location>
</feature>
<keyword evidence="9" id="KW-1185">Reference proteome</keyword>
<organism evidence="8 9">
    <name type="scientific">Escallonia herrerae</name>
    <dbReference type="NCBI Taxonomy" id="1293975"/>
    <lineage>
        <taxon>Eukaryota</taxon>
        <taxon>Viridiplantae</taxon>
        <taxon>Streptophyta</taxon>
        <taxon>Embryophyta</taxon>
        <taxon>Tracheophyta</taxon>
        <taxon>Spermatophyta</taxon>
        <taxon>Magnoliopsida</taxon>
        <taxon>eudicotyledons</taxon>
        <taxon>Gunneridae</taxon>
        <taxon>Pentapetalae</taxon>
        <taxon>asterids</taxon>
        <taxon>campanulids</taxon>
        <taxon>Escalloniales</taxon>
        <taxon>Escalloniaceae</taxon>
        <taxon>Escallonia</taxon>
    </lineage>
</organism>
<dbReference type="PANTHER" id="PTHR33463:SF179">
    <property type="entry name" value="NB-ARC DOMAIN-CONTAINING PROTEIN"/>
    <property type="match status" value="1"/>
</dbReference>
<evidence type="ECO:0000259" key="6">
    <source>
        <dbReference type="Pfam" id="PF23247"/>
    </source>
</evidence>
<dbReference type="SUPFAM" id="SSF52058">
    <property type="entry name" value="L domain-like"/>
    <property type="match status" value="1"/>
</dbReference>
<gene>
    <name evidence="8" type="ORF">RJ639_023962</name>
</gene>
<dbReference type="InterPro" id="IPR057135">
    <property type="entry name" value="At4g27190-like_LRR"/>
</dbReference>
<keyword evidence="1" id="KW-0433">Leucine-rich repeat</keyword>
<evidence type="ECO:0000256" key="1">
    <source>
        <dbReference type="ARBA" id="ARBA00022614"/>
    </source>
</evidence>
<evidence type="ECO:0000256" key="2">
    <source>
        <dbReference type="ARBA" id="ARBA00022737"/>
    </source>
</evidence>
<evidence type="ECO:0000259" key="7">
    <source>
        <dbReference type="Pfam" id="PF23598"/>
    </source>
</evidence>
<evidence type="ECO:0000256" key="4">
    <source>
        <dbReference type="SAM" id="Coils"/>
    </source>
</evidence>
<keyword evidence="2" id="KW-0677">Repeat</keyword>
<dbReference type="InterPro" id="IPR042197">
    <property type="entry name" value="Apaf_helical"/>
</dbReference>
<dbReference type="PANTHER" id="PTHR33463">
    <property type="entry name" value="NB-ARC DOMAIN-CONTAINING PROTEIN-RELATED"/>
    <property type="match status" value="1"/>
</dbReference>
<dbReference type="Gene3D" id="1.10.8.430">
    <property type="entry name" value="Helical domain of apoptotic protease-activating factors"/>
    <property type="match status" value="1"/>
</dbReference>
<keyword evidence="4" id="KW-0175">Coiled coil</keyword>
<name>A0AA89AC36_9ASTE</name>
<comment type="caution">
    <text evidence="8">The sequence shown here is derived from an EMBL/GenBank/DDBJ whole genome shotgun (WGS) entry which is preliminary data.</text>
</comment>
<evidence type="ECO:0000313" key="9">
    <source>
        <dbReference type="Proteomes" id="UP001188597"/>
    </source>
</evidence>
<feature type="compositionally biased region" description="Basic and acidic residues" evidence="5">
    <location>
        <begin position="19"/>
        <end position="31"/>
    </location>
</feature>
<dbReference type="Proteomes" id="UP001188597">
    <property type="component" value="Unassembled WGS sequence"/>
</dbReference>
<feature type="domain" description="Disease resistance R13L4/SHOC-2-like LRR" evidence="7">
    <location>
        <begin position="599"/>
        <end position="800"/>
    </location>
</feature>